<evidence type="ECO:0000313" key="1">
    <source>
        <dbReference type="EMBL" id="KPK72043.1"/>
    </source>
</evidence>
<dbReference type="AlphaFoldDB" id="A0A0S8GIH2"/>
<dbReference type="EMBL" id="LJUO01000043">
    <property type="protein sequence ID" value="KPK72043.1"/>
    <property type="molecule type" value="Genomic_DNA"/>
</dbReference>
<gene>
    <name evidence="1" type="ORF">AMJ87_05785</name>
</gene>
<organism evidence="1 2">
    <name type="scientific">candidate division WOR_3 bacterium SM23_60</name>
    <dbReference type="NCBI Taxonomy" id="1703780"/>
    <lineage>
        <taxon>Bacteria</taxon>
        <taxon>Bacteria division WOR-3</taxon>
    </lineage>
</organism>
<name>A0A0S8GIH2_UNCW3</name>
<sequence>MSRYATLISLSIIFSVCTVLFAADARFAGMGNLKYIFEDDYNALDLYDFAGIASGFLMNDSISSTVFRTSVRRQHWEQESLTYVAIGQAIPRRLTEYGPVEAVSFYAEIPEFDLVPCEFVYESRRTQTEYDHFGRERKPQAYGVTLGYSFLSRDFETINGHDIIKTPSFAYVYAKPVSEKV</sequence>
<accession>A0A0S8GIH2</accession>
<evidence type="ECO:0000313" key="2">
    <source>
        <dbReference type="Proteomes" id="UP000051096"/>
    </source>
</evidence>
<reference evidence="1 2" key="1">
    <citation type="journal article" date="2015" name="Microbiome">
        <title>Genomic resolution of linkages in carbon, nitrogen, and sulfur cycling among widespread estuary sediment bacteria.</title>
        <authorList>
            <person name="Baker B.J."/>
            <person name="Lazar C.S."/>
            <person name="Teske A.P."/>
            <person name="Dick G.J."/>
        </authorList>
    </citation>
    <scope>NUCLEOTIDE SEQUENCE [LARGE SCALE GENOMIC DNA]</scope>
    <source>
        <strain evidence="1">SM23_60</strain>
    </source>
</reference>
<dbReference type="Proteomes" id="UP000051096">
    <property type="component" value="Unassembled WGS sequence"/>
</dbReference>
<proteinExistence type="predicted"/>
<protein>
    <submittedName>
        <fullName evidence="1">Uncharacterized protein</fullName>
    </submittedName>
</protein>
<comment type="caution">
    <text evidence="1">The sequence shown here is derived from an EMBL/GenBank/DDBJ whole genome shotgun (WGS) entry which is preliminary data.</text>
</comment>
<feature type="non-terminal residue" evidence="1">
    <location>
        <position position="181"/>
    </location>
</feature>